<accession>A0A0T7P8L5</accession>
<gene>
    <name evidence="1" type="ORF">ERS137941_03539</name>
</gene>
<sequence>MQPQINTTHYWETYTSLYQILIVSPQDTLSISKSFCLYPVVLLVSLDYGAFE</sequence>
<evidence type="ECO:0000313" key="1">
    <source>
        <dbReference type="EMBL" id="CFQ72201.1"/>
    </source>
</evidence>
<organism evidence="1 2">
    <name type="scientific">Yersinia enterocolitica</name>
    <dbReference type="NCBI Taxonomy" id="630"/>
    <lineage>
        <taxon>Bacteria</taxon>
        <taxon>Pseudomonadati</taxon>
        <taxon>Pseudomonadota</taxon>
        <taxon>Gammaproteobacteria</taxon>
        <taxon>Enterobacterales</taxon>
        <taxon>Yersiniaceae</taxon>
        <taxon>Yersinia</taxon>
    </lineage>
</organism>
<proteinExistence type="predicted"/>
<protein>
    <submittedName>
        <fullName evidence="1">Uncharacterized protein</fullName>
    </submittedName>
</protein>
<name>A0A0T7P8L5_YEREN</name>
<evidence type="ECO:0000313" key="2">
    <source>
        <dbReference type="Proteomes" id="UP000048841"/>
    </source>
</evidence>
<dbReference type="AlphaFoldDB" id="A0A0T7P8L5"/>
<reference evidence="1 2" key="1">
    <citation type="submission" date="2015-03" db="EMBL/GenBank/DDBJ databases">
        <authorList>
            <person name="Murphy D."/>
        </authorList>
    </citation>
    <scope>NUCLEOTIDE SEQUENCE [LARGE SCALE GENOMIC DNA]</scope>
    <source>
        <strain evidence="1 2">IP26249</strain>
    </source>
</reference>
<dbReference type="EMBL" id="CGBR01000034">
    <property type="protein sequence ID" value="CFQ72201.1"/>
    <property type="molecule type" value="Genomic_DNA"/>
</dbReference>
<dbReference type="Proteomes" id="UP000048841">
    <property type="component" value="Unassembled WGS sequence"/>
</dbReference>